<dbReference type="EMBL" id="WMEZ01000001">
    <property type="protein sequence ID" value="MYL48605.1"/>
    <property type="molecule type" value="Genomic_DNA"/>
</dbReference>
<name>A0A845DZ39_9BACI</name>
<accession>A0A845DZ39</accession>
<gene>
    <name evidence="1" type="ORF">GLV98_03885</name>
</gene>
<organism evidence="1 2">
    <name type="scientific">Halobacillus litoralis</name>
    <dbReference type="NCBI Taxonomy" id="45668"/>
    <lineage>
        <taxon>Bacteria</taxon>
        <taxon>Bacillati</taxon>
        <taxon>Bacillota</taxon>
        <taxon>Bacilli</taxon>
        <taxon>Bacillales</taxon>
        <taxon>Bacillaceae</taxon>
        <taxon>Halobacillus</taxon>
    </lineage>
</organism>
<dbReference type="Proteomes" id="UP000447393">
    <property type="component" value="Unassembled WGS sequence"/>
</dbReference>
<dbReference type="OrthoDB" id="2112405at2"/>
<comment type="caution">
    <text evidence="1">The sequence shown here is derived from an EMBL/GenBank/DDBJ whole genome shotgun (WGS) entry which is preliminary data.</text>
</comment>
<dbReference type="AlphaFoldDB" id="A0A845DZ39"/>
<dbReference type="RefSeq" id="WP_160912266.1">
    <property type="nucleotide sequence ID" value="NZ_WMEZ01000001.1"/>
</dbReference>
<evidence type="ECO:0000313" key="1">
    <source>
        <dbReference type="EMBL" id="MYL48605.1"/>
    </source>
</evidence>
<evidence type="ECO:0008006" key="3">
    <source>
        <dbReference type="Google" id="ProtNLM"/>
    </source>
</evidence>
<proteinExistence type="predicted"/>
<evidence type="ECO:0000313" key="2">
    <source>
        <dbReference type="Proteomes" id="UP000447393"/>
    </source>
</evidence>
<reference evidence="1 2" key="1">
    <citation type="submission" date="2019-11" db="EMBL/GenBank/DDBJ databases">
        <title>Genome sequences of 17 halophilic strains isolated from different environments.</title>
        <authorList>
            <person name="Furrow R.E."/>
        </authorList>
    </citation>
    <scope>NUCLEOTIDE SEQUENCE [LARGE SCALE GENOMIC DNA]</scope>
    <source>
        <strain evidence="1 2">22505_10_Sand</strain>
    </source>
</reference>
<sequence length="57" mass="6775">MEALFQCSKRKKMKLHLIYINHNGQLSQRVVRVVDIQDEHVTAYCYKRKTGENVPEK</sequence>
<protein>
    <recommendedName>
        <fullName evidence="3">WYL domain-containing protein</fullName>
    </recommendedName>
</protein>